<evidence type="ECO:0000256" key="4">
    <source>
        <dbReference type="ARBA" id="ARBA00023157"/>
    </source>
</evidence>
<reference evidence="8 9" key="1">
    <citation type="submission" date="2020-10" db="EMBL/GenBank/DDBJ databases">
        <title>Chromosome-scale genome assembly of the Allis shad, Alosa alosa.</title>
        <authorList>
            <person name="Margot Z."/>
            <person name="Christophe K."/>
            <person name="Cabau C."/>
            <person name="Louis A."/>
            <person name="Berthelot C."/>
            <person name="Parey E."/>
            <person name="Roest Crollius H."/>
            <person name="Montfort J."/>
            <person name="Robinson-Rechavi M."/>
            <person name="Bucao C."/>
            <person name="Bouchez O."/>
            <person name="Gislard M."/>
            <person name="Lluch J."/>
            <person name="Milhes M."/>
            <person name="Lampietro C."/>
            <person name="Lopez Roques C."/>
            <person name="Donnadieu C."/>
            <person name="Braasch I."/>
            <person name="Desvignes T."/>
            <person name="Postlethwait J."/>
            <person name="Bobe J."/>
            <person name="Guiguen Y."/>
        </authorList>
    </citation>
    <scope>NUCLEOTIDE SEQUENCE [LARGE SCALE GENOMIC DNA]</scope>
    <source>
        <strain evidence="8">M-15738</strain>
        <tissue evidence="8">Blood</tissue>
    </source>
</reference>
<feature type="chain" id="PRO_5043798172" description="Fibrinogen C-terminal domain-containing protein" evidence="6">
    <location>
        <begin position="19"/>
        <end position="320"/>
    </location>
</feature>
<dbReference type="InterPro" id="IPR002181">
    <property type="entry name" value="Fibrinogen_a/b/g_C_dom"/>
</dbReference>
<gene>
    <name evidence="8" type="ORF">AALO_G00012710</name>
</gene>
<dbReference type="PROSITE" id="PS51406">
    <property type="entry name" value="FIBRINOGEN_C_2"/>
    <property type="match status" value="1"/>
</dbReference>
<feature type="signal peptide" evidence="6">
    <location>
        <begin position="1"/>
        <end position="18"/>
    </location>
</feature>
<dbReference type="SUPFAM" id="SSF56496">
    <property type="entry name" value="Fibrinogen C-terminal domain-like"/>
    <property type="match status" value="1"/>
</dbReference>
<protein>
    <recommendedName>
        <fullName evidence="7">Fibrinogen C-terminal domain-containing protein</fullName>
    </recommendedName>
</protein>
<evidence type="ECO:0000256" key="1">
    <source>
        <dbReference type="ARBA" id="ARBA00022723"/>
    </source>
</evidence>
<dbReference type="GO" id="GO:0070492">
    <property type="term" value="F:oligosaccharide binding"/>
    <property type="evidence" value="ECO:0007669"/>
    <property type="project" value="TreeGrafter"/>
</dbReference>
<evidence type="ECO:0000256" key="2">
    <source>
        <dbReference type="ARBA" id="ARBA00022734"/>
    </source>
</evidence>
<dbReference type="GO" id="GO:0046872">
    <property type="term" value="F:metal ion binding"/>
    <property type="evidence" value="ECO:0007669"/>
    <property type="project" value="UniProtKB-KW"/>
</dbReference>
<evidence type="ECO:0000256" key="3">
    <source>
        <dbReference type="ARBA" id="ARBA00022837"/>
    </source>
</evidence>
<dbReference type="Gene3D" id="3.90.215.10">
    <property type="entry name" value="Gamma Fibrinogen, chain A, domain 1"/>
    <property type="match status" value="1"/>
</dbReference>
<evidence type="ECO:0000313" key="9">
    <source>
        <dbReference type="Proteomes" id="UP000823561"/>
    </source>
</evidence>
<name>A0AAV6HFX2_9TELE</name>
<dbReference type="FunFam" id="3.90.215.10:FF:000015">
    <property type="entry name" value="Intelectin 2"/>
    <property type="match status" value="1"/>
</dbReference>
<dbReference type="PANTHER" id="PTHR16146:SF46">
    <property type="entry name" value="INTELECTIN-1A-RELATED"/>
    <property type="match status" value="1"/>
</dbReference>
<dbReference type="InterPro" id="IPR036056">
    <property type="entry name" value="Fibrinogen-like_C"/>
</dbReference>
<dbReference type="GO" id="GO:0005615">
    <property type="term" value="C:extracellular space"/>
    <property type="evidence" value="ECO:0007669"/>
    <property type="project" value="TreeGrafter"/>
</dbReference>
<keyword evidence="4" id="KW-1015">Disulfide bond</keyword>
<evidence type="ECO:0000256" key="5">
    <source>
        <dbReference type="SAM" id="MobiDB-lite"/>
    </source>
</evidence>
<dbReference type="InterPro" id="IPR014716">
    <property type="entry name" value="Fibrinogen_a/b/g_C_1"/>
</dbReference>
<keyword evidence="6" id="KW-0732">Signal</keyword>
<accession>A0AAV6HFX2</accession>
<keyword evidence="3" id="KW-0106">Calcium</keyword>
<proteinExistence type="predicted"/>
<keyword evidence="1" id="KW-0479">Metal-binding</keyword>
<feature type="compositionally biased region" description="Basic and acidic residues" evidence="5">
    <location>
        <begin position="114"/>
        <end position="123"/>
    </location>
</feature>
<organism evidence="8 9">
    <name type="scientific">Alosa alosa</name>
    <name type="common">allis shad</name>
    <dbReference type="NCBI Taxonomy" id="278164"/>
    <lineage>
        <taxon>Eukaryota</taxon>
        <taxon>Metazoa</taxon>
        <taxon>Chordata</taxon>
        <taxon>Craniata</taxon>
        <taxon>Vertebrata</taxon>
        <taxon>Euteleostomi</taxon>
        <taxon>Actinopterygii</taxon>
        <taxon>Neopterygii</taxon>
        <taxon>Teleostei</taxon>
        <taxon>Clupei</taxon>
        <taxon>Clupeiformes</taxon>
        <taxon>Clupeoidei</taxon>
        <taxon>Clupeidae</taxon>
        <taxon>Alosa</taxon>
    </lineage>
</organism>
<keyword evidence="2" id="KW-0430">Lectin</keyword>
<sequence length="320" mass="35419">MLRETVLLSCLALGLCAAADCNTTTHDLHKNLNLKRHHAKMRIIGQSCKEIKDTYNVDEDGIYYLITESGVVYQTFCDMTTAGGGWTLVASVHENDILGKCTRGDRWSSQNGDDPSKPEGDKTWANRVIFGTAEGATDDDYKNPGYYDIKAKDVSIWHVPNNEEPGLWSNSSILRYHTDTHFLDKYGGNLYHLFKLHPVKYGMGECKGGSGIPIPVIYDEGDKESTSELYGSAVRDEFEPGFVTFRVFNSDKAPMAICSGIKPTGCQPQYYCIGGGGYYPTGTLVLCGDFNAFDWTIFGGAGQHKAAQKMIDASMLLFYR</sequence>
<feature type="region of interest" description="Disordered" evidence="5">
    <location>
        <begin position="104"/>
        <end position="123"/>
    </location>
</feature>
<feature type="domain" description="Fibrinogen C-terminal" evidence="7">
    <location>
        <begin position="39"/>
        <end position="99"/>
    </location>
</feature>
<evidence type="ECO:0000256" key="6">
    <source>
        <dbReference type="SAM" id="SignalP"/>
    </source>
</evidence>
<dbReference type="AlphaFoldDB" id="A0AAV6HFX2"/>
<keyword evidence="9" id="KW-1185">Reference proteome</keyword>
<dbReference type="Proteomes" id="UP000823561">
    <property type="component" value="Chromosome 1"/>
</dbReference>
<dbReference type="EMBL" id="JADWDJ010000001">
    <property type="protein sequence ID" value="KAG5286253.1"/>
    <property type="molecule type" value="Genomic_DNA"/>
</dbReference>
<comment type="caution">
    <text evidence="8">The sequence shown here is derived from an EMBL/GenBank/DDBJ whole genome shotgun (WGS) entry which is preliminary data.</text>
</comment>
<evidence type="ECO:0000313" key="8">
    <source>
        <dbReference type="EMBL" id="KAG5286253.1"/>
    </source>
</evidence>
<dbReference type="PANTHER" id="PTHR16146">
    <property type="entry name" value="INTELECTIN"/>
    <property type="match status" value="1"/>
</dbReference>
<evidence type="ECO:0000259" key="7">
    <source>
        <dbReference type="PROSITE" id="PS51406"/>
    </source>
</evidence>
<dbReference type="NCBIfam" id="NF040941">
    <property type="entry name" value="GGGWT_bact"/>
    <property type="match status" value="1"/>
</dbReference>